<keyword evidence="3" id="KW-0378">Hydrolase</keyword>
<dbReference type="InterPro" id="IPR021109">
    <property type="entry name" value="Peptidase_aspartic_dom_sf"/>
</dbReference>
<dbReference type="OrthoDB" id="771136at2759"/>
<gene>
    <name evidence="3" type="ORF">HANVADRAFT_34292</name>
</gene>
<evidence type="ECO:0000313" key="4">
    <source>
        <dbReference type="Proteomes" id="UP000092321"/>
    </source>
</evidence>
<dbReference type="Proteomes" id="UP000092321">
    <property type="component" value="Unassembled WGS sequence"/>
</dbReference>
<name>A0A1B7TAF6_9ASCO</name>
<feature type="non-terminal residue" evidence="3">
    <location>
        <position position="581"/>
    </location>
</feature>
<dbReference type="GO" id="GO:0008233">
    <property type="term" value="F:peptidase activity"/>
    <property type="evidence" value="ECO:0007669"/>
    <property type="project" value="UniProtKB-KW"/>
</dbReference>
<feature type="domain" description="Peptidase A1" evidence="2">
    <location>
        <begin position="78"/>
        <end position="462"/>
    </location>
</feature>
<keyword evidence="1" id="KW-0732">Signal</keyword>
<feature type="signal peptide" evidence="1">
    <location>
        <begin position="1"/>
        <end position="23"/>
    </location>
</feature>
<evidence type="ECO:0000313" key="3">
    <source>
        <dbReference type="EMBL" id="OBA25724.1"/>
    </source>
</evidence>
<dbReference type="InterPro" id="IPR033121">
    <property type="entry name" value="PEPTIDASE_A1"/>
</dbReference>
<evidence type="ECO:0000256" key="1">
    <source>
        <dbReference type="SAM" id="SignalP"/>
    </source>
</evidence>
<organism evidence="3 4">
    <name type="scientific">Hanseniaspora valbyensis NRRL Y-1626</name>
    <dbReference type="NCBI Taxonomy" id="766949"/>
    <lineage>
        <taxon>Eukaryota</taxon>
        <taxon>Fungi</taxon>
        <taxon>Dikarya</taxon>
        <taxon>Ascomycota</taxon>
        <taxon>Saccharomycotina</taxon>
        <taxon>Saccharomycetes</taxon>
        <taxon>Saccharomycodales</taxon>
        <taxon>Saccharomycodaceae</taxon>
        <taxon>Hanseniaspora</taxon>
    </lineage>
</organism>
<comment type="caution">
    <text evidence="3">The sequence shown here is derived from an EMBL/GenBank/DDBJ whole genome shotgun (WGS) entry which is preliminary data.</text>
</comment>
<proteinExistence type="predicted"/>
<evidence type="ECO:0000259" key="2">
    <source>
        <dbReference type="PROSITE" id="PS51767"/>
    </source>
</evidence>
<dbReference type="PROSITE" id="PS51767">
    <property type="entry name" value="PEPTIDASE_A1"/>
    <property type="match status" value="1"/>
</dbReference>
<dbReference type="EMBL" id="LXPE01000050">
    <property type="protein sequence ID" value="OBA25724.1"/>
    <property type="molecule type" value="Genomic_DNA"/>
</dbReference>
<feature type="chain" id="PRO_5008598672" evidence="1">
    <location>
        <begin position="24"/>
        <end position="581"/>
    </location>
</feature>
<protein>
    <submittedName>
        <fullName evidence="3">Acid protease</fullName>
    </submittedName>
</protein>
<keyword evidence="3" id="KW-0645">Protease</keyword>
<keyword evidence="4" id="KW-1185">Reference proteome</keyword>
<reference evidence="4" key="1">
    <citation type="journal article" date="2016" name="Proc. Natl. Acad. Sci. U.S.A.">
        <title>Comparative genomics of biotechnologically important yeasts.</title>
        <authorList>
            <person name="Riley R."/>
            <person name="Haridas S."/>
            <person name="Wolfe K.H."/>
            <person name="Lopes M.R."/>
            <person name="Hittinger C.T."/>
            <person name="Goeker M."/>
            <person name="Salamov A.A."/>
            <person name="Wisecaver J.H."/>
            <person name="Long T.M."/>
            <person name="Calvey C.H."/>
            <person name="Aerts A.L."/>
            <person name="Barry K.W."/>
            <person name="Choi C."/>
            <person name="Clum A."/>
            <person name="Coughlan A.Y."/>
            <person name="Deshpande S."/>
            <person name="Douglass A.P."/>
            <person name="Hanson S.J."/>
            <person name="Klenk H.-P."/>
            <person name="LaButti K.M."/>
            <person name="Lapidus A."/>
            <person name="Lindquist E.A."/>
            <person name="Lipzen A.M."/>
            <person name="Meier-Kolthoff J.P."/>
            <person name="Ohm R.A."/>
            <person name="Otillar R.P."/>
            <person name="Pangilinan J.L."/>
            <person name="Peng Y."/>
            <person name="Rokas A."/>
            <person name="Rosa C.A."/>
            <person name="Scheuner C."/>
            <person name="Sibirny A.A."/>
            <person name="Slot J.C."/>
            <person name="Stielow J.B."/>
            <person name="Sun H."/>
            <person name="Kurtzman C.P."/>
            <person name="Blackwell M."/>
            <person name="Grigoriev I.V."/>
            <person name="Jeffries T.W."/>
        </authorList>
    </citation>
    <scope>NUCLEOTIDE SEQUENCE [LARGE SCALE GENOMIC DNA]</scope>
    <source>
        <strain evidence="4">NRRL Y-1626</strain>
    </source>
</reference>
<dbReference type="Gene3D" id="2.40.70.10">
    <property type="entry name" value="Acid Proteases"/>
    <property type="match status" value="1"/>
</dbReference>
<dbReference type="Pfam" id="PF00026">
    <property type="entry name" value="Asp"/>
    <property type="match status" value="1"/>
</dbReference>
<dbReference type="AlphaFoldDB" id="A0A1B7TAF6"/>
<dbReference type="SUPFAM" id="SSF50630">
    <property type="entry name" value="Acid proteases"/>
    <property type="match status" value="1"/>
</dbReference>
<dbReference type="GO" id="GO:0006508">
    <property type="term" value="P:proteolysis"/>
    <property type="evidence" value="ECO:0007669"/>
    <property type="project" value="UniProtKB-KW"/>
</dbReference>
<accession>A0A1B7TAF6</accession>
<sequence length="581" mass="64121">MVLFNSNLINLYLLFNSLSLSNSLGLLLNDEEIDEIVETKLIGINKTNHSKPSISKKNSNVTKPFYNINVGIDVDSLWYINASITNQDQQLRLDIAQPYVWVVNEEYANNISGTTYEVNDTEVSSYYGTTVYDMEFIDNVAINTSAYISNMILQDAGDGAIDSIENRSSELIINRMGFFASYYSYYLMGAFGIGGKINNTNWQETQIATNYFNDSFLALEALKNQGTISSAGYSLWLAGDIGNEVDLSLYETNYTDYVFSNFSVGSLMLNYVNSTLFTGDLVKFESIPYYEVFDEGQSFSSNGYPIFPLSGAVLVANDSETANLTLTDDITPVLFDSRYTSSYLPIDIIQQISIQMNAFYVESVESWYVACELGNINAYIEFLFGQLSIKVPLSEFVIQAYLSSANSSDIPLYFKSATGQKSAACLLRLKPNYLSGINVLGSSFLRYAYLAADLEANEFALAQAANIYGEDVITETNNSTETALFISSGHIPFAKSSNISATSLVMTTFYASETQSKEYGSNILELFGYNFTYGSIFSNGEIVTATKSFYDTNLPSVTTKVSGSTYVTAVGSTSSSYTDTS</sequence>